<accession>A0A450VPS4</accession>
<organism evidence="8">
    <name type="scientific">Candidatus Kentrum sp. LPFa</name>
    <dbReference type="NCBI Taxonomy" id="2126335"/>
    <lineage>
        <taxon>Bacteria</taxon>
        <taxon>Pseudomonadati</taxon>
        <taxon>Pseudomonadota</taxon>
        <taxon>Gammaproteobacteria</taxon>
        <taxon>Candidatus Kentrum</taxon>
    </lineage>
</organism>
<evidence type="ECO:0000313" key="9">
    <source>
        <dbReference type="EMBL" id="VFK33221.1"/>
    </source>
</evidence>
<comment type="similarity">
    <text evidence="2">Belongs to the GMC oxidoreductase family.</text>
</comment>
<dbReference type="SUPFAM" id="SSF51905">
    <property type="entry name" value="FAD/NAD(P)-binding domain"/>
    <property type="match status" value="1"/>
</dbReference>
<dbReference type="InterPro" id="IPR000172">
    <property type="entry name" value="GMC_OxRdtase_N"/>
</dbReference>
<evidence type="ECO:0000259" key="6">
    <source>
        <dbReference type="Pfam" id="PF00732"/>
    </source>
</evidence>
<dbReference type="AlphaFoldDB" id="A0A450VPS4"/>
<comment type="cofactor">
    <cofactor evidence="1 5">
        <name>FAD</name>
        <dbReference type="ChEBI" id="CHEBI:57692"/>
    </cofactor>
</comment>
<dbReference type="PANTHER" id="PTHR11552:SF147">
    <property type="entry name" value="CHOLINE DEHYDROGENASE, MITOCHONDRIAL"/>
    <property type="match status" value="1"/>
</dbReference>
<evidence type="ECO:0000313" key="8">
    <source>
        <dbReference type="EMBL" id="VFK06793.1"/>
    </source>
</evidence>
<dbReference type="Pfam" id="PF00732">
    <property type="entry name" value="GMC_oxred_N"/>
    <property type="match status" value="1"/>
</dbReference>
<dbReference type="Gene3D" id="3.50.50.60">
    <property type="entry name" value="FAD/NAD(P)-binding domain"/>
    <property type="match status" value="1"/>
</dbReference>
<dbReference type="InterPro" id="IPR036188">
    <property type="entry name" value="FAD/NAD-bd_sf"/>
</dbReference>
<name>A0A450VPS4_9GAMM</name>
<dbReference type="GO" id="GO:0016614">
    <property type="term" value="F:oxidoreductase activity, acting on CH-OH group of donors"/>
    <property type="evidence" value="ECO:0007669"/>
    <property type="project" value="InterPro"/>
</dbReference>
<evidence type="ECO:0000259" key="7">
    <source>
        <dbReference type="Pfam" id="PF05199"/>
    </source>
</evidence>
<evidence type="ECO:0000256" key="2">
    <source>
        <dbReference type="ARBA" id="ARBA00010790"/>
    </source>
</evidence>
<dbReference type="EMBL" id="CAADFP010000197">
    <property type="protein sequence ID" value="VFK33221.1"/>
    <property type="molecule type" value="Genomic_DNA"/>
</dbReference>
<dbReference type="EMBL" id="CAADFM010000004">
    <property type="protein sequence ID" value="VFK06793.1"/>
    <property type="molecule type" value="Genomic_DNA"/>
</dbReference>
<dbReference type="GO" id="GO:0050660">
    <property type="term" value="F:flavin adenine dinucleotide binding"/>
    <property type="evidence" value="ECO:0007669"/>
    <property type="project" value="InterPro"/>
</dbReference>
<dbReference type="PIRSF" id="PIRSF000137">
    <property type="entry name" value="Alcohol_oxidase"/>
    <property type="match status" value="1"/>
</dbReference>
<evidence type="ECO:0000256" key="4">
    <source>
        <dbReference type="ARBA" id="ARBA00022827"/>
    </source>
</evidence>
<feature type="binding site" evidence="5">
    <location>
        <position position="126"/>
    </location>
    <ligand>
        <name>FAD</name>
        <dbReference type="ChEBI" id="CHEBI:57692"/>
    </ligand>
</feature>
<feature type="domain" description="Glucose-methanol-choline oxidoreductase C-terminal" evidence="7">
    <location>
        <begin position="295"/>
        <end position="430"/>
    </location>
</feature>
<evidence type="ECO:0000256" key="3">
    <source>
        <dbReference type="ARBA" id="ARBA00022630"/>
    </source>
</evidence>
<evidence type="ECO:0000256" key="5">
    <source>
        <dbReference type="PIRSR" id="PIRSR000137-2"/>
    </source>
</evidence>
<dbReference type="InterPro" id="IPR012132">
    <property type="entry name" value="GMC_OxRdtase"/>
</dbReference>
<dbReference type="PANTHER" id="PTHR11552">
    <property type="entry name" value="GLUCOSE-METHANOL-CHOLINE GMC OXIDOREDUCTASE"/>
    <property type="match status" value="1"/>
</dbReference>
<dbReference type="Gene3D" id="3.30.560.10">
    <property type="entry name" value="Glucose Oxidase, domain 3"/>
    <property type="match status" value="1"/>
</dbReference>
<feature type="domain" description="Glucose-methanol-choline oxidoreductase N-terminal" evidence="6">
    <location>
        <begin position="1"/>
        <end position="204"/>
    </location>
</feature>
<reference evidence="8" key="1">
    <citation type="submission" date="2019-02" db="EMBL/GenBank/DDBJ databases">
        <authorList>
            <person name="Gruber-Vodicka R. H."/>
            <person name="Seah K. B. B."/>
        </authorList>
    </citation>
    <scope>NUCLEOTIDE SEQUENCE</scope>
    <source>
        <strain evidence="8">BECK_S312</strain>
        <strain evidence="9">BECK_S426</strain>
    </source>
</reference>
<dbReference type="Pfam" id="PF05199">
    <property type="entry name" value="GMC_oxred_C"/>
    <property type="match status" value="1"/>
</dbReference>
<proteinExistence type="inferred from homology"/>
<sequence>MTYLRGHPLDYNRWEQEGAAGWSWRHCLPYFKKMEHSQQIGSPYRGQDGFIFGIRKETLGPLNEAFLRAGGQMGYSFSEDVNGYKQEGFSRFEMNVKDGIRSSASYGYLHSQPDNPNLTIWLDCRVVQINMHGNHRAIGLKVFYAGEIRDVYAKAETLLCSGVFGSAQLLMLSGIGPGTQLRKHNVYCKVNLPGVGENLQDHPECHVQIEIKQPISLNRELQLHRMIVAGGVQWIFFKTGVAAFNQCHVGAFLNSAADTLHPDIEIHFFPVFLDKNWYPVPDIYGFKLSLGPVRPTSRGKVTLIGNNINDPLDIDPNYMATDEDWRVMREAVRLGVEITRQDAFKPYYYREDTPGIPIDDDKELDKFIRSGVASSYHPCGTCKMGADDDPMAVVDSLLRVRQVENLRVVDASVMPSLPSANIHATTIMLAEKSSDHILGREPMGPDLQPFHMPKEPNSHLSEREEINSELLIEALLGK</sequence>
<keyword evidence="4 5" id="KW-0274">FAD</keyword>
<keyword evidence="3" id="KW-0285">Flavoprotein</keyword>
<gene>
    <name evidence="8" type="ORF">BECKLPF1236A_GA0070988_1000442</name>
    <name evidence="9" type="ORF">BECKLPF1236C_GA0070990_101976</name>
</gene>
<dbReference type="InterPro" id="IPR007867">
    <property type="entry name" value="GMC_OxRtase_C"/>
</dbReference>
<protein>
    <submittedName>
        <fullName evidence="8">Choline dehydrogenase</fullName>
    </submittedName>
</protein>
<evidence type="ECO:0000256" key="1">
    <source>
        <dbReference type="ARBA" id="ARBA00001974"/>
    </source>
</evidence>
<dbReference type="SUPFAM" id="SSF54373">
    <property type="entry name" value="FAD-linked reductases, C-terminal domain"/>
    <property type="match status" value="1"/>
</dbReference>